<keyword evidence="3" id="KW-1185">Reference proteome</keyword>
<accession>A0A931CQA6</accession>
<protein>
    <submittedName>
        <fullName evidence="2">Uncharacterized protein</fullName>
    </submittedName>
</protein>
<gene>
    <name evidence="1" type="ORF">I4J89_47635</name>
    <name evidence="2" type="ORF">I4J89_47805</name>
</gene>
<dbReference type="EMBL" id="JADQTO010000053">
    <property type="protein sequence ID" value="MBG0569107.1"/>
    <property type="molecule type" value="Genomic_DNA"/>
</dbReference>
<organism evidence="2 3">
    <name type="scientific">Actinoplanes aureus</name>
    <dbReference type="NCBI Taxonomy" id="2792083"/>
    <lineage>
        <taxon>Bacteria</taxon>
        <taxon>Bacillati</taxon>
        <taxon>Actinomycetota</taxon>
        <taxon>Actinomycetes</taxon>
        <taxon>Micromonosporales</taxon>
        <taxon>Micromonosporaceae</taxon>
        <taxon>Actinoplanes</taxon>
    </lineage>
</organism>
<proteinExistence type="predicted"/>
<dbReference type="Proteomes" id="UP000598146">
    <property type="component" value="Unassembled WGS sequence"/>
</dbReference>
<dbReference type="RefSeq" id="WP_196420856.1">
    <property type="nucleotide sequence ID" value="NZ_JADQTO010000053.1"/>
</dbReference>
<sequence>MTDGAEDGGSADVLSQLRDEAATVQIRPGTLPTTGFLISVPQYSLAGRGVWSDAEILEWWRRVEHVCTDPKAWFTELGAIRALGMTLGLDSEPTVLYAGTWTDRETKWFDANLYIPRHLTVAGKLGLGDLHPPTTGSPSSFWHQKRRGCREPDALDVAFAVGRSLHQAAVWELDDQLPIGGRSWPVWY</sequence>
<reference evidence="2" key="1">
    <citation type="submission" date="2020-11" db="EMBL/GenBank/DDBJ databases">
        <title>Isolation and identification of active actinomycetes.</title>
        <authorList>
            <person name="Sun X."/>
        </authorList>
    </citation>
    <scope>NUCLEOTIDE SEQUENCE</scope>
    <source>
        <strain evidence="2">NEAU-A11</strain>
    </source>
</reference>
<evidence type="ECO:0000313" key="1">
    <source>
        <dbReference type="EMBL" id="MBG0569107.1"/>
    </source>
</evidence>
<comment type="caution">
    <text evidence="2">The sequence shown here is derived from an EMBL/GenBank/DDBJ whole genome shotgun (WGS) entry which is preliminary data.</text>
</comment>
<dbReference type="AlphaFoldDB" id="A0A931CQA6"/>
<evidence type="ECO:0000313" key="3">
    <source>
        <dbReference type="Proteomes" id="UP000598146"/>
    </source>
</evidence>
<name>A0A931CQA6_9ACTN</name>
<evidence type="ECO:0000313" key="2">
    <source>
        <dbReference type="EMBL" id="MBG0569140.1"/>
    </source>
</evidence>
<dbReference type="EMBL" id="JADQTO010000055">
    <property type="protein sequence ID" value="MBG0569140.1"/>
    <property type="molecule type" value="Genomic_DNA"/>
</dbReference>